<accession>A0A8J4X280</accession>
<keyword evidence="3" id="KW-1185">Reference proteome</keyword>
<dbReference type="Proteomes" id="UP000727407">
    <property type="component" value="Unassembled WGS sequence"/>
</dbReference>
<proteinExistence type="predicted"/>
<keyword evidence="2" id="KW-0675">Receptor</keyword>
<sequence length="58" mass="7048">SSSPWNQTEECTNITSKQCSLLLNRMILKNYFMRVRAEWREEQSTWTSLQRSFQPYEN</sequence>
<dbReference type="AlphaFoldDB" id="A0A8J4X280"/>
<feature type="non-terminal residue" evidence="2">
    <location>
        <position position="1"/>
    </location>
</feature>
<protein>
    <submittedName>
        <fullName evidence="2">Interferon lambda receptor 1-like isoform X2</fullName>
    </submittedName>
</protein>
<dbReference type="Pfam" id="PF01108">
    <property type="entry name" value="Tissue_fac"/>
    <property type="match status" value="1"/>
</dbReference>
<reference evidence="2" key="1">
    <citation type="submission" date="2020-07" db="EMBL/GenBank/DDBJ databases">
        <title>Clarias magur genome sequencing, assembly and annotation.</title>
        <authorList>
            <person name="Kushwaha B."/>
            <person name="Kumar R."/>
            <person name="Das P."/>
            <person name="Joshi C.G."/>
            <person name="Kumar D."/>
            <person name="Nagpure N.S."/>
            <person name="Pandey M."/>
            <person name="Agarwal S."/>
            <person name="Srivastava S."/>
            <person name="Singh M."/>
            <person name="Sahoo L."/>
            <person name="Jayasankar P."/>
            <person name="Meher P.K."/>
            <person name="Koringa P.G."/>
            <person name="Iquebal M.A."/>
            <person name="Das S.P."/>
            <person name="Bit A."/>
            <person name="Patnaik S."/>
            <person name="Patel N."/>
            <person name="Shah T.M."/>
            <person name="Hinsu A."/>
            <person name="Jena J.K."/>
        </authorList>
    </citation>
    <scope>NUCLEOTIDE SEQUENCE</scope>
    <source>
        <strain evidence="2">CIFAMagur01</strain>
        <tissue evidence="2">Testis</tissue>
    </source>
</reference>
<feature type="non-terminal residue" evidence="2">
    <location>
        <position position="58"/>
    </location>
</feature>
<dbReference type="InterPro" id="IPR003961">
    <property type="entry name" value="FN3_dom"/>
</dbReference>
<dbReference type="InterPro" id="IPR036116">
    <property type="entry name" value="FN3_sf"/>
</dbReference>
<comment type="caution">
    <text evidence="2">The sequence shown here is derived from an EMBL/GenBank/DDBJ whole genome shotgun (WGS) entry which is preliminary data.</text>
</comment>
<evidence type="ECO:0000313" key="3">
    <source>
        <dbReference type="Proteomes" id="UP000727407"/>
    </source>
</evidence>
<dbReference type="SUPFAM" id="SSF49265">
    <property type="entry name" value="Fibronectin type III"/>
    <property type="match status" value="1"/>
</dbReference>
<gene>
    <name evidence="2" type="ORF">DAT39_019169</name>
</gene>
<name>A0A8J4X280_CLAMG</name>
<evidence type="ECO:0000259" key="1">
    <source>
        <dbReference type="Pfam" id="PF01108"/>
    </source>
</evidence>
<dbReference type="OrthoDB" id="10031784at2759"/>
<evidence type="ECO:0000313" key="2">
    <source>
        <dbReference type="EMBL" id="KAF5891123.1"/>
    </source>
</evidence>
<organism evidence="2 3">
    <name type="scientific">Clarias magur</name>
    <name type="common">Asian catfish</name>
    <name type="synonym">Macropteronotus magur</name>
    <dbReference type="NCBI Taxonomy" id="1594786"/>
    <lineage>
        <taxon>Eukaryota</taxon>
        <taxon>Metazoa</taxon>
        <taxon>Chordata</taxon>
        <taxon>Craniata</taxon>
        <taxon>Vertebrata</taxon>
        <taxon>Euteleostomi</taxon>
        <taxon>Actinopterygii</taxon>
        <taxon>Neopterygii</taxon>
        <taxon>Teleostei</taxon>
        <taxon>Ostariophysi</taxon>
        <taxon>Siluriformes</taxon>
        <taxon>Clariidae</taxon>
        <taxon>Clarias</taxon>
    </lineage>
</organism>
<feature type="domain" description="Fibronectin type-III" evidence="1">
    <location>
        <begin position="3"/>
        <end position="46"/>
    </location>
</feature>
<dbReference type="Gene3D" id="2.60.40.10">
    <property type="entry name" value="Immunoglobulins"/>
    <property type="match status" value="1"/>
</dbReference>
<dbReference type="EMBL" id="QNUK01000613">
    <property type="protein sequence ID" value="KAF5891123.1"/>
    <property type="molecule type" value="Genomic_DNA"/>
</dbReference>
<dbReference type="InterPro" id="IPR013783">
    <property type="entry name" value="Ig-like_fold"/>
</dbReference>